<sequence length="515" mass="55934">MAGGKLSPRQKMINLMYLVFIAMMALNMSKEVLTAFGLMSEKLTESNQLATQRNTGFMAGLAEKVSEQPEKYTPLKEKADQISVLSNEFNSYLDQLKAELVDDREDPTDYETMDRPDRLDQKFFEGGKVTAGAQEFLDKITKYRDGVSAAIKEVKEVDASIADDVIKTFSTDDVKDRSGVTKKWLNYNFEGFPLVASLTKLTQMQADVKTTESKVLSALLAGQQASELSFSNYEAIVVADKTAFFSGESFKGRIVLGRFDATLKPTKVMVNGKEQTEVTNGQIMLDFPAGNVGERDVAGELQFKEGDSTVTIPIKSSYTVIPRPNSAVISADKMNVVYRGVNNPMTISIPGVPAVNASAPGLRKVGGAGKYMMNVTAVKAREVNIKVSGKLANGTTVSDSKKFRIKGIPRPVGTVRGEDGAIKMARNALEISSVGAILPDFDFDIKLKVTGFKFKVEGQPTVSVPGGRLNAKAKSALRKAKRGSSVQIIDIKAQLANSSGYKLKKISPVVIELTN</sequence>
<dbReference type="Pfam" id="PF21602">
    <property type="entry name" value="GldM_3rd"/>
    <property type="match status" value="1"/>
</dbReference>
<dbReference type="InterPro" id="IPR019859">
    <property type="entry name" value="Motility-assoc_prot_GldM"/>
</dbReference>
<dbReference type="STRING" id="1317122.ATO12_06355"/>
<comment type="caution">
    <text evidence="5">The sequence shown here is derived from an EMBL/GenBank/DDBJ whole genome shotgun (WGS) entry which is preliminary data.</text>
</comment>
<dbReference type="InterPro" id="IPR022719">
    <property type="entry name" value="Motility-assoc_prot_GldM_C"/>
</dbReference>
<feature type="domain" description="Gliding motility-associated protein GldM first immunoglobulin-like" evidence="3">
    <location>
        <begin position="225"/>
        <end position="322"/>
    </location>
</feature>
<protein>
    <submittedName>
        <fullName evidence="5">Gliding motility protein GldM</fullName>
    </submittedName>
</protein>
<feature type="domain" description="Gliding motility-associated protein GldM N-terminal" evidence="2">
    <location>
        <begin position="31"/>
        <end position="221"/>
    </location>
</feature>
<evidence type="ECO:0000259" key="3">
    <source>
        <dbReference type="Pfam" id="PF21601"/>
    </source>
</evidence>
<gene>
    <name evidence="5" type="ORF">ATO12_06355</name>
</gene>
<dbReference type="AlphaFoldDB" id="A0A023BNE6"/>
<dbReference type="Pfam" id="PF12080">
    <property type="entry name" value="GldM_4th"/>
    <property type="match status" value="1"/>
</dbReference>
<dbReference type="eggNOG" id="ENOG502Z7S0">
    <property type="taxonomic scope" value="Bacteria"/>
</dbReference>
<organism evidence="5 6">
    <name type="scientific">Aquimarina atlantica</name>
    <dbReference type="NCBI Taxonomy" id="1317122"/>
    <lineage>
        <taxon>Bacteria</taxon>
        <taxon>Pseudomonadati</taxon>
        <taxon>Bacteroidota</taxon>
        <taxon>Flavobacteriia</taxon>
        <taxon>Flavobacteriales</taxon>
        <taxon>Flavobacteriaceae</taxon>
        <taxon>Aquimarina</taxon>
    </lineage>
</organism>
<evidence type="ECO:0000259" key="4">
    <source>
        <dbReference type="Pfam" id="PF21602"/>
    </source>
</evidence>
<feature type="domain" description="Gliding motility-associated protein GldM C-terminal" evidence="1">
    <location>
        <begin position="409"/>
        <end position="513"/>
    </location>
</feature>
<dbReference type="NCBIfam" id="TIGR03517">
    <property type="entry name" value="GldM_gliding"/>
    <property type="match status" value="1"/>
</dbReference>
<keyword evidence="6" id="KW-1185">Reference proteome</keyword>
<dbReference type="Pfam" id="PF12081">
    <property type="entry name" value="GldM_1st"/>
    <property type="match status" value="1"/>
</dbReference>
<evidence type="ECO:0000259" key="1">
    <source>
        <dbReference type="Pfam" id="PF12080"/>
    </source>
</evidence>
<dbReference type="InterPro" id="IPR048406">
    <property type="entry name" value="GldM_Ig-like-2"/>
</dbReference>
<dbReference type="EMBL" id="AQRA01000013">
    <property type="protein sequence ID" value="EZH71580.1"/>
    <property type="molecule type" value="Genomic_DNA"/>
</dbReference>
<name>A0A023BNE6_9FLAO</name>
<accession>A0A023BNE6</accession>
<dbReference type="RefSeq" id="WP_034246917.1">
    <property type="nucleotide sequence ID" value="NZ_AQRA01000013.1"/>
</dbReference>
<evidence type="ECO:0000313" key="5">
    <source>
        <dbReference type="EMBL" id="EZH71580.1"/>
    </source>
</evidence>
<dbReference type="InterPro" id="IPR022720">
    <property type="entry name" value="Motility-assoc_prot_GldM_N"/>
</dbReference>
<evidence type="ECO:0000259" key="2">
    <source>
        <dbReference type="Pfam" id="PF12081"/>
    </source>
</evidence>
<dbReference type="Pfam" id="PF21601">
    <property type="entry name" value="GldM_2nd"/>
    <property type="match status" value="1"/>
</dbReference>
<reference evidence="5 6" key="1">
    <citation type="submission" date="2014-04" db="EMBL/GenBank/DDBJ databases">
        <title>Aquimarina sp. 22II-S11-z7 Genome Sequencing.</title>
        <authorList>
            <person name="Lai Q."/>
        </authorList>
    </citation>
    <scope>NUCLEOTIDE SEQUENCE [LARGE SCALE GENOMIC DNA]</scope>
    <source>
        <strain evidence="5 6">22II-S11-z7</strain>
    </source>
</reference>
<proteinExistence type="predicted"/>
<dbReference type="Proteomes" id="UP000023541">
    <property type="component" value="Unassembled WGS sequence"/>
</dbReference>
<evidence type="ECO:0000313" key="6">
    <source>
        <dbReference type="Proteomes" id="UP000023541"/>
    </source>
</evidence>
<feature type="domain" description="Gliding motility-associated protein GldM second immunoglobulin-like" evidence="4">
    <location>
        <begin position="326"/>
        <end position="406"/>
    </location>
</feature>
<dbReference type="InterPro" id="IPR048405">
    <property type="entry name" value="GldM_Ig-like-1"/>
</dbReference>
<dbReference type="OrthoDB" id="1490890at2"/>